<dbReference type="AlphaFoldDB" id="A0A553MSG9"/>
<feature type="region of interest" description="Disordered" evidence="5">
    <location>
        <begin position="179"/>
        <end position="211"/>
    </location>
</feature>
<keyword evidence="1" id="KW-0479">Metal-binding</keyword>
<comment type="caution">
    <text evidence="7">The sequence shown here is derived from an EMBL/GenBank/DDBJ whole genome shotgun (WGS) entry which is preliminary data.</text>
</comment>
<dbReference type="PANTHER" id="PTHR45931">
    <property type="entry name" value="SI:CH211-59O9.10"/>
    <property type="match status" value="1"/>
</dbReference>
<evidence type="ECO:0000256" key="4">
    <source>
        <dbReference type="PROSITE-ProRule" id="PRU00175"/>
    </source>
</evidence>
<dbReference type="Gene3D" id="3.30.40.10">
    <property type="entry name" value="Zinc/RING finger domain, C3HC4 (zinc finger)"/>
    <property type="match status" value="1"/>
</dbReference>
<dbReference type="SMART" id="SM00184">
    <property type="entry name" value="RING"/>
    <property type="match status" value="1"/>
</dbReference>
<dbReference type="OrthoDB" id="8062037at2759"/>
<dbReference type="Proteomes" id="UP000316079">
    <property type="component" value="Unassembled WGS sequence"/>
</dbReference>
<dbReference type="EMBL" id="SRMA01027294">
    <property type="protein sequence ID" value="TRY56119.1"/>
    <property type="molecule type" value="Genomic_DNA"/>
</dbReference>
<reference evidence="7 8" key="1">
    <citation type="journal article" date="2019" name="Sci. Data">
        <title>Hybrid genome assembly and annotation of Danionella translucida.</title>
        <authorList>
            <person name="Kadobianskyi M."/>
            <person name="Schulze L."/>
            <person name="Schuelke M."/>
            <person name="Judkewitz B."/>
        </authorList>
    </citation>
    <scope>NUCLEOTIDE SEQUENCE [LARGE SCALE GENOMIC DNA]</scope>
    <source>
        <strain evidence="7 8">Bolton</strain>
    </source>
</reference>
<dbReference type="EMBL" id="SRMA01027294">
    <property type="protein sequence ID" value="TRY56120.1"/>
    <property type="molecule type" value="Genomic_DNA"/>
</dbReference>
<organism evidence="7 8">
    <name type="scientific">Danionella cerebrum</name>
    <dbReference type="NCBI Taxonomy" id="2873325"/>
    <lineage>
        <taxon>Eukaryota</taxon>
        <taxon>Metazoa</taxon>
        <taxon>Chordata</taxon>
        <taxon>Craniata</taxon>
        <taxon>Vertebrata</taxon>
        <taxon>Euteleostomi</taxon>
        <taxon>Actinopterygii</taxon>
        <taxon>Neopterygii</taxon>
        <taxon>Teleostei</taxon>
        <taxon>Ostariophysi</taxon>
        <taxon>Cypriniformes</taxon>
        <taxon>Danionidae</taxon>
        <taxon>Danioninae</taxon>
        <taxon>Danionella</taxon>
    </lineage>
</organism>
<feature type="compositionally biased region" description="Basic residues" evidence="5">
    <location>
        <begin position="332"/>
        <end position="349"/>
    </location>
</feature>
<keyword evidence="2 4" id="KW-0863">Zinc-finger</keyword>
<dbReference type="STRING" id="623744.A0A553MSG9"/>
<protein>
    <recommendedName>
        <fullName evidence="6">RING-type domain-containing protein</fullName>
    </recommendedName>
</protein>
<feature type="compositionally biased region" description="Polar residues" evidence="5">
    <location>
        <begin position="106"/>
        <end position="117"/>
    </location>
</feature>
<dbReference type="GO" id="GO:0045893">
    <property type="term" value="P:positive regulation of DNA-templated transcription"/>
    <property type="evidence" value="ECO:0007669"/>
    <property type="project" value="TreeGrafter"/>
</dbReference>
<evidence type="ECO:0000313" key="8">
    <source>
        <dbReference type="Proteomes" id="UP000316079"/>
    </source>
</evidence>
<dbReference type="SUPFAM" id="SSF57850">
    <property type="entry name" value="RING/U-box"/>
    <property type="match status" value="1"/>
</dbReference>
<evidence type="ECO:0000256" key="5">
    <source>
        <dbReference type="SAM" id="MobiDB-lite"/>
    </source>
</evidence>
<feature type="region of interest" description="Disordered" evidence="5">
    <location>
        <begin position="269"/>
        <end position="289"/>
    </location>
</feature>
<evidence type="ECO:0000259" key="6">
    <source>
        <dbReference type="PROSITE" id="PS50089"/>
    </source>
</evidence>
<reference evidence="7" key="2">
    <citation type="submission" date="2019-04" db="EMBL/GenBank/DDBJ databases">
        <authorList>
            <person name="Kadobianskyi M."/>
            <person name="Schulze L."/>
            <person name="Schuelke M."/>
            <person name="Judkewitz B."/>
        </authorList>
    </citation>
    <scope>NUCLEOTIDE SEQUENCE</scope>
    <source>
        <strain evidence="7">Bolton</strain>
        <tissue evidence="7">Whole-body</tissue>
    </source>
</reference>
<evidence type="ECO:0000256" key="3">
    <source>
        <dbReference type="ARBA" id="ARBA00022833"/>
    </source>
</evidence>
<proteinExistence type="predicted"/>
<dbReference type="PANTHER" id="PTHR45931:SF15">
    <property type="entry name" value="SI:CH211-59O9.10"/>
    <property type="match status" value="1"/>
</dbReference>
<dbReference type="GO" id="GO:0008270">
    <property type="term" value="F:zinc ion binding"/>
    <property type="evidence" value="ECO:0007669"/>
    <property type="project" value="UniProtKB-KW"/>
</dbReference>
<dbReference type="GO" id="GO:0006511">
    <property type="term" value="P:ubiquitin-dependent protein catabolic process"/>
    <property type="evidence" value="ECO:0007669"/>
    <property type="project" value="TreeGrafter"/>
</dbReference>
<keyword evidence="8" id="KW-1185">Reference proteome</keyword>
<evidence type="ECO:0000256" key="2">
    <source>
        <dbReference type="ARBA" id="ARBA00022771"/>
    </source>
</evidence>
<evidence type="ECO:0000256" key="1">
    <source>
        <dbReference type="ARBA" id="ARBA00022723"/>
    </source>
</evidence>
<dbReference type="InterPro" id="IPR051834">
    <property type="entry name" value="RING_finger_E3_ligase"/>
</dbReference>
<name>A0A553MSG9_9TELE</name>
<dbReference type="InterPro" id="IPR013083">
    <property type="entry name" value="Znf_RING/FYVE/PHD"/>
</dbReference>
<gene>
    <name evidence="7" type="ORF">DNTS_015249</name>
</gene>
<feature type="domain" description="RING-type" evidence="6">
    <location>
        <begin position="408"/>
        <end position="449"/>
    </location>
</feature>
<dbReference type="CDD" id="cd16472">
    <property type="entry name" value="RING-H2_RNF38-like"/>
    <property type="match status" value="1"/>
</dbReference>
<dbReference type="FunFam" id="3.30.40.10:FF:000922">
    <property type="entry name" value="RING finger protein 38"/>
    <property type="match status" value="1"/>
</dbReference>
<dbReference type="GO" id="GO:0016567">
    <property type="term" value="P:protein ubiquitination"/>
    <property type="evidence" value="ECO:0007669"/>
    <property type="project" value="TreeGrafter"/>
</dbReference>
<dbReference type="GO" id="GO:0005634">
    <property type="term" value="C:nucleus"/>
    <property type="evidence" value="ECO:0007669"/>
    <property type="project" value="TreeGrafter"/>
</dbReference>
<feature type="region of interest" description="Disordered" evidence="5">
    <location>
        <begin position="85"/>
        <end position="128"/>
    </location>
</feature>
<sequence>MDDSQHSVRSPDWSTVDSFNTACFLHDSDDDSKLPRDISTILVPETPSPLTHRRKRHCQNHEDNTVAAPSCSGGRNSEKQEIIPGYLSTTPGSKRTLKRRKVDEVPTSSLYSSTNAPQGHHHHHNTPQANGFVMASTFIPSRFPWLESPCPSASSTAGSFALDPASDLLSVNEQLNQKILKSSNTREQRAKKTRTRSSRSSAAPGPLSTRDLLGSVKQAEGGMTWPGFPSEEDVLIIEDDADDVLRSVQMAEDEAYARSLQEQFDLEERLDQQQRLQSRPSSAQSHPMVGPYVGMSWIPPWASMISSSSFPHSSSDLSVLQDLLHEDDPPRRQRRQQSGRSRITRRRQGSHAQMDMFDDSQGNNYEALLAFEEQQGSVVSKNPLTKAQIEQLPIKTYNPAHSAGKTDCQICFSEYKAGERLRMLPCLHDYHVKCIDRWLKENATCPICRADITACDGFS</sequence>
<keyword evidence="3" id="KW-0862">Zinc</keyword>
<dbReference type="Pfam" id="PF13639">
    <property type="entry name" value="zf-RING_2"/>
    <property type="match status" value="1"/>
</dbReference>
<accession>A0A553MSG9</accession>
<feature type="region of interest" description="Disordered" evidence="5">
    <location>
        <begin position="324"/>
        <end position="358"/>
    </location>
</feature>
<evidence type="ECO:0000313" key="7">
    <source>
        <dbReference type="EMBL" id="TRY56120.1"/>
    </source>
</evidence>
<dbReference type="InterPro" id="IPR001841">
    <property type="entry name" value="Znf_RING"/>
</dbReference>
<dbReference type="GO" id="GO:0061630">
    <property type="term" value="F:ubiquitin protein ligase activity"/>
    <property type="evidence" value="ECO:0007669"/>
    <property type="project" value="TreeGrafter"/>
</dbReference>
<dbReference type="PROSITE" id="PS50089">
    <property type="entry name" value="ZF_RING_2"/>
    <property type="match status" value="1"/>
</dbReference>